<dbReference type="EMBL" id="NESQ01000462">
    <property type="protein sequence ID" value="PUU72812.1"/>
    <property type="molecule type" value="Genomic_DNA"/>
</dbReference>
<keyword evidence="3" id="KW-1185">Reference proteome</keyword>
<accession>A0A2T6ZBE6</accession>
<dbReference type="AlphaFoldDB" id="A0A2T6ZBE6"/>
<gene>
    <name evidence="2" type="ORF">B9Z19DRAFT_1069489</name>
</gene>
<feature type="region of interest" description="Disordered" evidence="1">
    <location>
        <begin position="47"/>
        <end position="72"/>
    </location>
</feature>
<evidence type="ECO:0000256" key="1">
    <source>
        <dbReference type="SAM" id="MobiDB-lite"/>
    </source>
</evidence>
<feature type="compositionally biased region" description="Acidic residues" evidence="1">
    <location>
        <begin position="49"/>
        <end position="65"/>
    </location>
</feature>
<dbReference type="OrthoDB" id="10585805at2759"/>
<organism evidence="2 3">
    <name type="scientific">Tuber borchii</name>
    <name type="common">White truffle</name>
    <dbReference type="NCBI Taxonomy" id="42251"/>
    <lineage>
        <taxon>Eukaryota</taxon>
        <taxon>Fungi</taxon>
        <taxon>Dikarya</taxon>
        <taxon>Ascomycota</taxon>
        <taxon>Pezizomycotina</taxon>
        <taxon>Pezizomycetes</taxon>
        <taxon>Pezizales</taxon>
        <taxon>Tuberaceae</taxon>
        <taxon>Tuber</taxon>
    </lineage>
</organism>
<proteinExistence type="predicted"/>
<protein>
    <submittedName>
        <fullName evidence="2">Uncharacterized protein</fullName>
    </submittedName>
</protein>
<dbReference type="Proteomes" id="UP000244722">
    <property type="component" value="Unassembled WGS sequence"/>
</dbReference>
<name>A0A2T6ZBE6_TUBBO</name>
<evidence type="ECO:0000313" key="2">
    <source>
        <dbReference type="EMBL" id="PUU72812.1"/>
    </source>
</evidence>
<comment type="caution">
    <text evidence="2">The sequence shown here is derived from an EMBL/GenBank/DDBJ whole genome shotgun (WGS) entry which is preliminary data.</text>
</comment>
<reference evidence="2 3" key="1">
    <citation type="submission" date="2017-04" db="EMBL/GenBank/DDBJ databases">
        <title>Draft genome sequence of Tuber borchii Vittad., a whitish edible truffle.</title>
        <authorList>
            <consortium name="DOE Joint Genome Institute"/>
            <person name="Murat C."/>
            <person name="Kuo A."/>
            <person name="Barry K.W."/>
            <person name="Clum A."/>
            <person name="Dockter R.B."/>
            <person name="Fauchery L."/>
            <person name="Iotti M."/>
            <person name="Kohler A."/>
            <person name="Labutti K."/>
            <person name="Lindquist E.A."/>
            <person name="Lipzen A."/>
            <person name="Ohm R.A."/>
            <person name="Wang M."/>
            <person name="Grigoriev I.V."/>
            <person name="Zambonelli A."/>
            <person name="Martin F.M."/>
        </authorList>
    </citation>
    <scope>NUCLEOTIDE SEQUENCE [LARGE SCALE GENOMIC DNA]</scope>
    <source>
        <strain evidence="2 3">Tbo3840</strain>
    </source>
</reference>
<feature type="region of interest" description="Disordered" evidence="1">
    <location>
        <begin position="141"/>
        <end position="163"/>
    </location>
</feature>
<sequence length="401" mass="46784">MPRLSAARRKQLESARQKIIRVGAEPPVSVKCKREIRILTGRAAGWIGSEDDSSETWTDEDEEFTEGNWTSGNWNRLDDSESEFDIVSNLSDKEVDLEDLEEDKSRAPSNKDIAFSSLGYQEMRDEKSAFDVMQMYYEDSQLGKDPVESGERKGDNREDESRKRYEFGSRRSFFRNKQEARERAKTASECYSIAAMFDRQKALGISIKEEDKKFKYGPVGSSAEYETGEDKDDENATLLFCHREAREEELEDKEWARQPNFIDLPRACLHPDEEYIKKWEKGMRDLHHLLKHKTVLTKHFAKEQPNPATLRRYYMVRSFMWAQELSPDDKRRIIALNVAKSYFRGGYTARQIIKWEREWVENRTIQPSRQGVHERHTVGTLLYDESIILTAREYIAKAGSG</sequence>
<evidence type="ECO:0000313" key="3">
    <source>
        <dbReference type="Proteomes" id="UP000244722"/>
    </source>
</evidence>